<dbReference type="EMBL" id="ML213715">
    <property type="protein sequence ID" value="TFK31715.1"/>
    <property type="molecule type" value="Genomic_DNA"/>
</dbReference>
<organism evidence="1 2">
    <name type="scientific">Crucibulum laeve</name>
    <dbReference type="NCBI Taxonomy" id="68775"/>
    <lineage>
        <taxon>Eukaryota</taxon>
        <taxon>Fungi</taxon>
        <taxon>Dikarya</taxon>
        <taxon>Basidiomycota</taxon>
        <taxon>Agaricomycotina</taxon>
        <taxon>Agaricomycetes</taxon>
        <taxon>Agaricomycetidae</taxon>
        <taxon>Agaricales</taxon>
        <taxon>Agaricineae</taxon>
        <taxon>Nidulariaceae</taxon>
        <taxon>Crucibulum</taxon>
    </lineage>
</organism>
<evidence type="ECO:0000313" key="1">
    <source>
        <dbReference type="EMBL" id="TFK31715.1"/>
    </source>
</evidence>
<keyword evidence="2" id="KW-1185">Reference proteome</keyword>
<accession>A0A5C3LGH7</accession>
<dbReference type="AlphaFoldDB" id="A0A5C3LGH7"/>
<dbReference type="Proteomes" id="UP000308652">
    <property type="component" value="Unassembled WGS sequence"/>
</dbReference>
<gene>
    <name evidence="1" type="ORF">BDQ12DRAFT_93549</name>
</gene>
<proteinExistence type="predicted"/>
<reference evidence="1 2" key="1">
    <citation type="journal article" date="2019" name="Nat. Ecol. Evol.">
        <title>Megaphylogeny resolves global patterns of mushroom evolution.</title>
        <authorList>
            <person name="Varga T."/>
            <person name="Krizsan K."/>
            <person name="Foldi C."/>
            <person name="Dima B."/>
            <person name="Sanchez-Garcia M."/>
            <person name="Sanchez-Ramirez S."/>
            <person name="Szollosi G.J."/>
            <person name="Szarkandi J.G."/>
            <person name="Papp V."/>
            <person name="Albert L."/>
            <person name="Andreopoulos W."/>
            <person name="Angelini C."/>
            <person name="Antonin V."/>
            <person name="Barry K.W."/>
            <person name="Bougher N.L."/>
            <person name="Buchanan P."/>
            <person name="Buyck B."/>
            <person name="Bense V."/>
            <person name="Catcheside P."/>
            <person name="Chovatia M."/>
            <person name="Cooper J."/>
            <person name="Damon W."/>
            <person name="Desjardin D."/>
            <person name="Finy P."/>
            <person name="Geml J."/>
            <person name="Haridas S."/>
            <person name="Hughes K."/>
            <person name="Justo A."/>
            <person name="Karasinski D."/>
            <person name="Kautmanova I."/>
            <person name="Kiss B."/>
            <person name="Kocsube S."/>
            <person name="Kotiranta H."/>
            <person name="LaButti K.M."/>
            <person name="Lechner B.E."/>
            <person name="Liimatainen K."/>
            <person name="Lipzen A."/>
            <person name="Lukacs Z."/>
            <person name="Mihaltcheva S."/>
            <person name="Morgado L.N."/>
            <person name="Niskanen T."/>
            <person name="Noordeloos M.E."/>
            <person name="Ohm R.A."/>
            <person name="Ortiz-Santana B."/>
            <person name="Ovrebo C."/>
            <person name="Racz N."/>
            <person name="Riley R."/>
            <person name="Savchenko A."/>
            <person name="Shiryaev A."/>
            <person name="Soop K."/>
            <person name="Spirin V."/>
            <person name="Szebenyi C."/>
            <person name="Tomsovsky M."/>
            <person name="Tulloss R.E."/>
            <person name="Uehling J."/>
            <person name="Grigoriev I.V."/>
            <person name="Vagvolgyi C."/>
            <person name="Papp T."/>
            <person name="Martin F.M."/>
            <person name="Miettinen O."/>
            <person name="Hibbett D.S."/>
            <person name="Nagy L.G."/>
        </authorList>
    </citation>
    <scope>NUCLEOTIDE SEQUENCE [LARGE SCALE GENOMIC DNA]</scope>
    <source>
        <strain evidence="1 2">CBS 166.37</strain>
    </source>
</reference>
<sequence>MLLVPLALQRSYRWLGASTSSQTSRFQGNLAPLTCLGCSISQHILIGSRRGAQLAVGCICIPFSPVGIVDVQAIIDERYKHSEDQKSGSAPKCSHIFSVDKSLELEDESTPHQHNFHRRPSDLRHMGSFFFYHSMAINHSCDVLLRRGLIPRKSLRPRLGDVRRRHSSSVYQLLLTLGAKCPRRENVSFIRIFSRIFMRMFLAAGWWDPHPDSSAASYLCL</sequence>
<protein>
    <submittedName>
        <fullName evidence="1">Uncharacterized protein</fullName>
    </submittedName>
</protein>
<name>A0A5C3LGH7_9AGAR</name>
<evidence type="ECO:0000313" key="2">
    <source>
        <dbReference type="Proteomes" id="UP000308652"/>
    </source>
</evidence>